<evidence type="ECO:0008006" key="3">
    <source>
        <dbReference type="Google" id="ProtNLM"/>
    </source>
</evidence>
<organism evidence="1 2">
    <name type="scientific">Moraxella lacunata</name>
    <dbReference type="NCBI Taxonomy" id="477"/>
    <lineage>
        <taxon>Bacteria</taxon>
        <taxon>Pseudomonadati</taxon>
        <taxon>Pseudomonadota</taxon>
        <taxon>Gammaproteobacteria</taxon>
        <taxon>Moraxellales</taxon>
        <taxon>Moraxellaceae</taxon>
        <taxon>Moraxella</taxon>
    </lineage>
</organism>
<dbReference type="InterPro" id="IPR027417">
    <property type="entry name" value="P-loop_NTPase"/>
</dbReference>
<proteinExistence type="predicted"/>
<comment type="caution">
    <text evidence="1">The sequence shown here is derived from an EMBL/GenBank/DDBJ whole genome shotgun (WGS) entry which is preliminary data.</text>
</comment>
<reference evidence="1 2" key="1">
    <citation type="submission" date="2016-06" db="EMBL/GenBank/DDBJ databases">
        <title>Draft genome of Moraxella lacunata CCUG 57757A.</title>
        <authorList>
            <person name="Salva-Serra F."/>
            <person name="Engstrom-Jakobsson H."/>
            <person name="Thorell K."/>
            <person name="Gonzales-Siles L."/>
            <person name="Karlsson R."/>
            <person name="Boulund F."/>
            <person name="Engstrand L."/>
            <person name="Kristiansson E."/>
            <person name="Moore E."/>
        </authorList>
    </citation>
    <scope>NUCLEOTIDE SEQUENCE [LARGE SCALE GENOMIC DNA]</scope>
    <source>
        <strain evidence="1 2">CCUG 57757A</strain>
    </source>
</reference>
<dbReference type="RefSeq" id="WP_065255939.1">
    <property type="nucleotide sequence ID" value="NZ_JARDJM010000040.1"/>
</dbReference>
<dbReference type="Gene3D" id="3.40.50.300">
    <property type="entry name" value="P-loop containing nucleotide triphosphate hydrolases"/>
    <property type="match status" value="1"/>
</dbReference>
<dbReference type="OrthoDB" id="8610837at2"/>
<dbReference type="SUPFAM" id="SSF52540">
    <property type="entry name" value="P-loop containing nucleoside triphosphate hydrolases"/>
    <property type="match status" value="1"/>
</dbReference>
<evidence type="ECO:0000313" key="2">
    <source>
        <dbReference type="Proteomes" id="UP000092607"/>
    </source>
</evidence>
<sequence length="393" mass="45702">MIITRLYVDNLYGFQDFELDLTYPRKHSQPLLDFEYLEDVPAFKFKRVCILMGTNASGKTSLGKILLGIQWMLNGNSIIVPSILYDAVCNIDKSARIEIEFVFSKSNQFISLSLEFLKNGKIVTIEHTAITLNKSDSNITAKNRLENQKEQDKLSRDLLNPIDSESDKIAEYYQDKEFSFYYVFAENHNNEIRPIRLSTEYDFKILLKILKSFDCSIIDVAPLKTTRKDDEDIIEGYTVFFENGDSVKVTDNGETFTQRSKNRFSKGTYDVLSVADFILSVIKNDFYSSIYFLDEKLSSSHSELEITILNLIIQKLNRYSQFFYTTHNYDVLDLNLPSHSFVFLHKEYGYCMAEQPEKLGFSKNDRTLKGYVRNNYFKTIPSTQFLDELIWGE</sequence>
<gene>
    <name evidence="1" type="ORF">A9309_11875</name>
</gene>
<dbReference type="EMBL" id="LZMS01000118">
    <property type="protein sequence ID" value="OBX59105.1"/>
    <property type="molecule type" value="Genomic_DNA"/>
</dbReference>
<name>A0A1B8PV10_MORLA</name>
<dbReference type="Proteomes" id="UP000092607">
    <property type="component" value="Unassembled WGS sequence"/>
</dbReference>
<dbReference type="AlphaFoldDB" id="A0A1B8PV10"/>
<accession>A0A1B8PV10</accession>
<evidence type="ECO:0000313" key="1">
    <source>
        <dbReference type="EMBL" id="OBX59105.1"/>
    </source>
</evidence>
<protein>
    <recommendedName>
        <fullName evidence="3">ATPase AAA-type core domain-containing protein</fullName>
    </recommendedName>
</protein>